<proteinExistence type="predicted"/>
<gene>
    <name evidence="1" type="ORF">SCMU_27780</name>
</gene>
<dbReference type="Proteomes" id="UP001319861">
    <property type="component" value="Chromosome"/>
</dbReference>
<keyword evidence="2" id="KW-1185">Reference proteome</keyword>
<accession>A0ABM7PXC0</accession>
<dbReference type="EMBL" id="AP024525">
    <property type="protein sequence ID" value="BCT76936.1"/>
    <property type="molecule type" value="Genomic_DNA"/>
</dbReference>
<protein>
    <submittedName>
        <fullName evidence="1">Uncharacterized protein</fullName>
    </submittedName>
</protein>
<organism evidence="1 2">
    <name type="scientific">Sinomonas cyclohexanicum</name>
    <name type="common">Corynebacterium cyclohexanicum</name>
    <dbReference type="NCBI Taxonomy" id="322009"/>
    <lineage>
        <taxon>Bacteria</taxon>
        <taxon>Bacillati</taxon>
        <taxon>Actinomycetota</taxon>
        <taxon>Actinomycetes</taxon>
        <taxon>Micrococcales</taxon>
        <taxon>Micrococcaceae</taxon>
        <taxon>Sinomonas</taxon>
    </lineage>
</organism>
<evidence type="ECO:0000313" key="1">
    <source>
        <dbReference type="EMBL" id="BCT76936.1"/>
    </source>
</evidence>
<evidence type="ECO:0000313" key="2">
    <source>
        <dbReference type="Proteomes" id="UP001319861"/>
    </source>
</evidence>
<reference evidence="1 2" key="1">
    <citation type="journal article" date="2021" name="J. Biosci. Bioeng.">
        <title>Identification and characterization of a chc gene cluster responsible for the aromatization pathway of cyclohexanecarboxylate degradation in Sinomonas cyclohexanicum ATCC 51369.</title>
        <authorList>
            <person name="Yamamoto T."/>
            <person name="Hasegawa Y."/>
            <person name="Lau P.C.K."/>
            <person name="Iwaki H."/>
        </authorList>
    </citation>
    <scope>NUCLEOTIDE SEQUENCE [LARGE SCALE GENOMIC DNA]</scope>
    <source>
        <strain evidence="1 2">ATCC 51369</strain>
    </source>
</reference>
<name>A0ABM7PXC0_SINCY</name>
<dbReference type="RefSeq" id="WP_229229696.1">
    <property type="nucleotide sequence ID" value="NZ_AP024525.1"/>
</dbReference>
<sequence length="251" mass="27783">MNRYPLTSEHHHLPAQIARILRVLGVEGLPAGILEGPATAHRGNAADMVNAVHQHVDHLEAAAQAVLRGEDPTEHLVLHAAWSNFPALIQRIDEGSRDGYMALLNTHADLILRAVREQIFEPALDELQGLVDEHPEIVWDEMSAAMSGDYKAAVLIRDAQPLAARLAQAVELREKLHPRAFDDEAAWALEPGALNRSDPEPGKLTFWVGILGAGLTPDYPTIREWEERRDSEQFAGPEAEPLVSRAWVTRD</sequence>